<name>A0A4R6MCX2_9GAMM</name>
<evidence type="ECO:0008006" key="3">
    <source>
        <dbReference type="Google" id="ProtNLM"/>
    </source>
</evidence>
<dbReference type="Pfam" id="PF20027">
    <property type="entry name" value="DUF6435"/>
    <property type="match status" value="1"/>
</dbReference>
<dbReference type="EMBL" id="SNXC01000009">
    <property type="protein sequence ID" value="TDO99518.1"/>
    <property type="molecule type" value="Genomic_DNA"/>
</dbReference>
<reference evidence="1 2" key="1">
    <citation type="submission" date="2019-03" db="EMBL/GenBank/DDBJ databases">
        <title>Genomic Encyclopedia of Type Strains, Phase III (KMG-III): the genomes of soil and plant-associated and newly described type strains.</title>
        <authorList>
            <person name="Whitman W."/>
        </authorList>
    </citation>
    <scope>NUCLEOTIDE SEQUENCE [LARGE SCALE GENOMIC DNA]</scope>
    <source>
        <strain evidence="1 2">CECT 7378</strain>
    </source>
</reference>
<protein>
    <recommendedName>
        <fullName evidence="3">Lacal_2735 family protein</fullName>
    </recommendedName>
</protein>
<keyword evidence="2" id="KW-1185">Reference proteome</keyword>
<accession>A0A4R6MCX2</accession>
<comment type="caution">
    <text evidence="1">The sequence shown here is derived from an EMBL/GenBank/DDBJ whole genome shotgun (WGS) entry which is preliminary data.</text>
</comment>
<dbReference type="RefSeq" id="WP_133502371.1">
    <property type="nucleotide sequence ID" value="NZ_SNXC01000009.1"/>
</dbReference>
<dbReference type="NCBIfam" id="NF033487">
    <property type="entry name" value="Lacal_2735_fam"/>
    <property type="match status" value="1"/>
</dbReference>
<evidence type="ECO:0000313" key="2">
    <source>
        <dbReference type="Proteomes" id="UP000294656"/>
    </source>
</evidence>
<evidence type="ECO:0000313" key="1">
    <source>
        <dbReference type="EMBL" id="TDO99518.1"/>
    </source>
</evidence>
<dbReference type="AlphaFoldDB" id="A0A4R6MCX2"/>
<sequence>MFSIFKSDPAKKLDKQYSEKLELAMKAQRSGDIKTYSQLTYEAQEIYKELQAIGKK</sequence>
<organism evidence="1 2">
    <name type="scientific">Marinomonas balearica</name>
    <dbReference type="NCBI Taxonomy" id="491947"/>
    <lineage>
        <taxon>Bacteria</taxon>
        <taxon>Pseudomonadati</taxon>
        <taxon>Pseudomonadota</taxon>
        <taxon>Gammaproteobacteria</taxon>
        <taxon>Oceanospirillales</taxon>
        <taxon>Oceanospirillaceae</taxon>
        <taxon>Marinomonas</taxon>
    </lineage>
</organism>
<dbReference type="OrthoDB" id="292170at2"/>
<gene>
    <name evidence="1" type="ORF">DFP79_0501</name>
</gene>
<dbReference type="Proteomes" id="UP000294656">
    <property type="component" value="Unassembled WGS sequence"/>
</dbReference>
<proteinExistence type="predicted"/>
<dbReference type="InterPro" id="IPR045493">
    <property type="entry name" value="DUF6435"/>
</dbReference>